<evidence type="ECO:0000256" key="5">
    <source>
        <dbReference type="ARBA" id="ARBA00023016"/>
    </source>
</evidence>
<keyword evidence="2 7" id="KW-0597">Phosphoprotein</keyword>
<dbReference type="GO" id="GO:0140662">
    <property type="term" value="F:ATP-dependent protein folding chaperone"/>
    <property type="evidence" value="ECO:0007669"/>
    <property type="project" value="InterPro"/>
</dbReference>
<evidence type="ECO:0000256" key="9">
    <source>
        <dbReference type="SAM" id="MobiDB-lite"/>
    </source>
</evidence>
<evidence type="ECO:0000256" key="3">
    <source>
        <dbReference type="ARBA" id="ARBA00022741"/>
    </source>
</evidence>
<feature type="region of interest" description="Disordered" evidence="9">
    <location>
        <begin position="603"/>
        <end position="630"/>
    </location>
</feature>
<comment type="function">
    <text evidence="7">Acts as a chaperone.</text>
</comment>
<dbReference type="FunFam" id="3.30.420.40:FF:000071">
    <property type="entry name" value="Molecular chaperone DnaK"/>
    <property type="match status" value="1"/>
</dbReference>
<dbReference type="InterPro" id="IPR013126">
    <property type="entry name" value="Hsp_70_fam"/>
</dbReference>
<dbReference type="PROSITE" id="PS01036">
    <property type="entry name" value="HSP70_3"/>
    <property type="match status" value="1"/>
</dbReference>
<protein>
    <recommendedName>
        <fullName evidence="7">Chaperone protein DnaK</fullName>
    </recommendedName>
    <alternativeName>
        <fullName evidence="7">HSP70</fullName>
    </alternativeName>
    <alternativeName>
        <fullName evidence="7">Heat shock 70 kDa protein</fullName>
    </alternativeName>
    <alternativeName>
        <fullName evidence="7">Heat shock protein 70</fullName>
    </alternativeName>
</protein>
<dbReference type="GO" id="GO:0005524">
    <property type="term" value="F:ATP binding"/>
    <property type="evidence" value="ECO:0007669"/>
    <property type="project" value="UniProtKB-UniRule"/>
</dbReference>
<keyword evidence="5 7" id="KW-0346">Stress response</keyword>
<dbReference type="InterPro" id="IPR043129">
    <property type="entry name" value="ATPase_NBD"/>
</dbReference>
<dbReference type="NCBIfam" id="NF001413">
    <property type="entry name" value="PRK00290.1"/>
    <property type="match status" value="1"/>
</dbReference>
<dbReference type="PRINTS" id="PR00301">
    <property type="entry name" value="HEATSHOCK70"/>
</dbReference>
<keyword evidence="3 7" id="KW-0547">Nucleotide-binding</keyword>
<evidence type="ECO:0000256" key="4">
    <source>
        <dbReference type="ARBA" id="ARBA00022840"/>
    </source>
</evidence>
<dbReference type="Gene3D" id="3.90.640.10">
    <property type="entry name" value="Actin, Chain A, domain 4"/>
    <property type="match status" value="1"/>
</dbReference>
<evidence type="ECO:0000256" key="6">
    <source>
        <dbReference type="ARBA" id="ARBA00023186"/>
    </source>
</evidence>
<dbReference type="InterPro" id="IPR029047">
    <property type="entry name" value="HSP70_peptide-bd_sf"/>
</dbReference>
<evidence type="ECO:0000256" key="1">
    <source>
        <dbReference type="ARBA" id="ARBA00007381"/>
    </source>
</evidence>
<dbReference type="InterPro" id="IPR018181">
    <property type="entry name" value="Heat_shock_70_CS"/>
</dbReference>
<dbReference type="EMBL" id="JAFLCK010000003">
    <property type="protein sequence ID" value="MBN8659446.1"/>
    <property type="molecule type" value="Genomic_DNA"/>
</dbReference>
<dbReference type="PROSITE" id="PS00329">
    <property type="entry name" value="HSP70_2"/>
    <property type="match status" value="1"/>
</dbReference>
<reference evidence="10" key="1">
    <citation type="submission" date="2021-02" db="EMBL/GenBank/DDBJ databases">
        <title>Genome-Resolved Metagenomics of a Microbial Community Performing Photosynthetic Biological Nutrient Removal.</title>
        <authorList>
            <person name="Mcdaniel E.A."/>
        </authorList>
    </citation>
    <scope>NUCLEOTIDE SEQUENCE</scope>
    <source>
        <strain evidence="10">UWPOB_OBS1</strain>
    </source>
</reference>
<accession>A0A8J7P7D3</accession>
<comment type="similarity">
    <text evidence="1 7 8">Belongs to the heat shock protein 70 family.</text>
</comment>
<dbReference type="HAMAP" id="MF_00332">
    <property type="entry name" value="DnaK"/>
    <property type="match status" value="1"/>
</dbReference>
<dbReference type="Pfam" id="PF00012">
    <property type="entry name" value="HSP70"/>
    <property type="match status" value="1"/>
</dbReference>
<dbReference type="SUPFAM" id="SSF100920">
    <property type="entry name" value="Heat shock protein 70kD (HSP70), peptide-binding domain"/>
    <property type="match status" value="1"/>
</dbReference>
<dbReference type="CDD" id="cd10234">
    <property type="entry name" value="ASKHA_NBD_HSP70_DnaK-like"/>
    <property type="match status" value="1"/>
</dbReference>
<keyword evidence="6 7" id="KW-0143">Chaperone</keyword>
<feature type="compositionally biased region" description="Basic and acidic residues" evidence="9">
    <location>
        <begin position="619"/>
        <end position="630"/>
    </location>
</feature>
<feature type="modified residue" description="Phosphothreonine; by autocatalysis" evidence="7">
    <location>
        <position position="177"/>
    </location>
</feature>
<dbReference type="NCBIfam" id="TIGR02350">
    <property type="entry name" value="prok_dnaK"/>
    <property type="match status" value="1"/>
</dbReference>
<keyword evidence="4 7" id="KW-0067">ATP-binding</keyword>
<evidence type="ECO:0000313" key="10">
    <source>
        <dbReference type="EMBL" id="MBN8659446.1"/>
    </source>
</evidence>
<dbReference type="PANTHER" id="PTHR19375">
    <property type="entry name" value="HEAT SHOCK PROTEIN 70KDA"/>
    <property type="match status" value="1"/>
</dbReference>
<evidence type="ECO:0000256" key="8">
    <source>
        <dbReference type="RuleBase" id="RU003322"/>
    </source>
</evidence>
<organism evidence="10 11">
    <name type="scientific">Candidatus Obscuribacter phosphatis</name>
    <dbReference type="NCBI Taxonomy" id="1906157"/>
    <lineage>
        <taxon>Bacteria</taxon>
        <taxon>Bacillati</taxon>
        <taxon>Candidatus Melainabacteria</taxon>
        <taxon>Candidatus Obscuribacterales</taxon>
        <taxon>Candidatus Obscuribacteraceae</taxon>
        <taxon>Candidatus Obscuribacter</taxon>
    </lineage>
</organism>
<dbReference type="Gene3D" id="2.60.34.10">
    <property type="entry name" value="Substrate Binding Domain Of DNAk, Chain A, domain 1"/>
    <property type="match status" value="1"/>
</dbReference>
<dbReference type="AlphaFoldDB" id="A0A8J7P7D3"/>
<comment type="caution">
    <text evidence="10">The sequence shown here is derived from an EMBL/GenBank/DDBJ whole genome shotgun (WGS) entry which is preliminary data.</text>
</comment>
<dbReference type="Proteomes" id="UP000664277">
    <property type="component" value="Unassembled WGS sequence"/>
</dbReference>
<proteinExistence type="evidence at transcript level"/>
<dbReference type="Gene3D" id="3.30.420.40">
    <property type="match status" value="2"/>
</dbReference>
<name>A0A8J7P7D3_9BACT</name>
<evidence type="ECO:0000256" key="7">
    <source>
        <dbReference type="HAMAP-Rule" id="MF_00332"/>
    </source>
</evidence>
<evidence type="ECO:0000256" key="2">
    <source>
        <dbReference type="ARBA" id="ARBA00022553"/>
    </source>
</evidence>
<dbReference type="FunFam" id="2.60.34.10:FF:000012">
    <property type="entry name" value="Heat shock 70 kDa protein"/>
    <property type="match status" value="1"/>
</dbReference>
<dbReference type="SUPFAM" id="SSF53067">
    <property type="entry name" value="Actin-like ATPase domain"/>
    <property type="match status" value="2"/>
</dbReference>
<dbReference type="GO" id="GO:0051082">
    <property type="term" value="F:unfolded protein binding"/>
    <property type="evidence" value="ECO:0007669"/>
    <property type="project" value="InterPro"/>
</dbReference>
<evidence type="ECO:0000313" key="11">
    <source>
        <dbReference type="Proteomes" id="UP000664277"/>
    </source>
</evidence>
<dbReference type="PROSITE" id="PS00297">
    <property type="entry name" value="HSP70_1"/>
    <property type="match status" value="1"/>
</dbReference>
<dbReference type="FunFam" id="3.90.640.10:FF:000003">
    <property type="entry name" value="Molecular chaperone DnaK"/>
    <property type="match status" value="1"/>
</dbReference>
<sequence length="630" mass="68348">MNEDKIIGIDLGTTFSCVAIMEGGKPIIIENAEGGRTTPSVVAFTRNGERLVGQLAKRQAVTNPARTVQSIKREMGTNYRIGIDSSSHSPEQISAMILQKLKNDAEAYLGEKISRAVITVPAYFNDAQRQATRDAGQIAGLEVMRIINEPTASALAYGMNKADGTSTVLVFDLGGGTFDVSILEITDGVFEVKSTSGNNRLGGDDFDEALINYLIDLFKKDTGIDISSDLMAVQRLKETAEKTKIELSSALTSEVHLPFLTADASGPKHLETTITRAQFNELTAHLVESTIGPLNQALDDAQLKPDQIEQIILVGGSTRIPAVQDMIRRFFQKEPSKSVNPDEAVALGAAIQASILSGDLQEILLLDVIPLSLGIETAGGLFTRIIERNTTIPTSGTMTFTTTEDGQTSVEVHALQGERDIAAANKSLAKFHLTGIPPAPRGIPKIEVTFDIDADGIVHCSARDYGSGIKHSVTIQRTTGLSPEEVESYKREAEEFAEQDRKAKERIAGRVQAQSLCAEAERTVTTYGDRVEKSYVDKVLRAVEAVKEALARMPENVVDFENIPKENRIELKPLIAGLDVSLMDLGRAIHSGNRKVEKAVKIDNNGTKDTEPASVSDEDLSRFELDVEND</sequence>
<dbReference type="InterPro" id="IPR012725">
    <property type="entry name" value="Chaperone_DnaK"/>
</dbReference>
<gene>
    <name evidence="7 10" type="primary">dnaK</name>
    <name evidence="10" type="ORF">J0M35_03715</name>
</gene>
<comment type="induction">
    <text evidence="7">By stress conditions e.g. heat shock.</text>
</comment>